<dbReference type="InterPro" id="IPR050452">
    <property type="entry name" value="Metacaspase"/>
</dbReference>
<dbReference type="Gene3D" id="3.40.50.12660">
    <property type="match status" value="1"/>
</dbReference>
<feature type="domain" description="Peptidase C14 caspase" evidence="2">
    <location>
        <begin position="2"/>
        <end position="96"/>
    </location>
</feature>
<comment type="similarity">
    <text evidence="1">Belongs to the peptidase C14B family.</text>
</comment>
<evidence type="ECO:0000256" key="1">
    <source>
        <dbReference type="ARBA" id="ARBA00009005"/>
    </source>
</evidence>
<reference evidence="3" key="1">
    <citation type="submission" date="2023-06" db="EMBL/GenBank/DDBJ databases">
        <authorList>
            <consortium name="Lawrence Berkeley National Laboratory"/>
            <person name="Ahrendt S."/>
            <person name="Sahu N."/>
            <person name="Indic B."/>
            <person name="Wong-Bajracharya J."/>
            <person name="Merenyi Z."/>
            <person name="Ke H.-M."/>
            <person name="Monk M."/>
            <person name="Kocsube S."/>
            <person name="Drula E."/>
            <person name="Lipzen A."/>
            <person name="Balint B."/>
            <person name="Henrissat B."/>
            <person name="Andreopoulos B."/>
            <person name="Martin F.M."/>
            <person name="Harder C.B."/>
            <person name="Rigling D."/>
            <person name="Ford K.L."/>
            <person name="Foster G.D."/>
            <person name="Pangilinan J."/>
            <person name="Papanicolaou A."/>
            <person name="Barry K."/>
            <person name="LaButti K."/>
            <person name="Viragh M."/>
            <person name="Koriabine M."/>
            <person name="Yan M."/>
            <person name="Riley R."/>
            <person name="Champramary S."/>
            <person name="Plett K.L."/>
            <person name="Tsai I.J."/>
            <person name="Slot J."/>
            <person name="Sipos G."/>
            <person name="Plett J."/>
            <person name="Nagy L.G."/>
            <person name="Grigoriev I.V."/>
        </authorList>
    </citation>
    <scope>NUCLEOTIDE SEQUENCE</scope>
    <source>
        <strain evidence="3">CCBAS 213</strain>
    </source>
</reference>
<evidence type="ECO:0000259" key="2">
    <source>
        <dbReference type="Pfam" id="PF00656"/>
    </source>
</evidence>
<gene>
    <name evidence="3" type="ORF">EV420DRAFT_1270521</name>
</gene>
<proteinExistence type="inferred from homology"/>
<organism evidence="3 4">
    <name type="scientific">Armillaria tabescens</name>
    <name type="common">Ringless honey mushroom</name>
    <name type="synonym">Agaricus tabescens</name>
    <dbReference type="NCBI Taxonomy" id="1929756"/>
    <lineage>
        <taxon>Eukaryota</taxon>
        <taxon>Fungi</taxon>
        <taxon>Dikarya</taxon>
        <taxon>Basidiomycota</taxon>
        <taxon>Agaricomycotina</taxon>
        <taxon>Agaricomycetes</taxon>
        <taxon>Agaricomycetidae</taxon>
        <taxon>Agaricales</taxon>
        <taxon>Marasmiineae</taxon>
        <taxon>Physalacriaceae</taxon>
        <taxon>Desarmillaria</taxon>
    </lineage>
</organism>
<name>A0AA39KCK5_ARMTA</name>
<dbReference type="InterPro" id="IPR011600">
    <property type="entry name" value="Pept_C14_caspase"/>
</dbReference>
<dbReference type="GO" id="GO:0005737">
    <property type="term" value="C:cytoplasm"/>
    <property type="evidence" value="ECO:0007669"/>
    <property type="project" value="TreeGrafter"/>
</dbReference>
<dbReference type="EMBL" id="JAUEPS010000018">
    <property type="protein sequence ID" value="KAK0458318.1"/>
    <property type="molecule type" value="Genomic_DNA"/>
</dbReference>
<accession>A0AA39KCK5</accession>
<dbReference type="Proteomes" id="UP001175211">
    <property type="component" value="Unassembled WGS sequence"/>
</dbReference>
<dbReference type="PANTHER" id="PTHR48104">
    <property type="entry name" value="METACASPASE-4"/>
    <property type="match status" value="1"/>
</dbReference>
<evidence type="ECO:0000313" key="3">
    <source>
        <dbReference type="EMBL" id="KAK0458318.1"/>
    </source>
</evidence>
<protein>
    <recommendedName>
        <fullName evidence="2">Peptidase C14 caspase domain-containing protein</fullName>
    </recommendedName>
</protein>
<comment type="caution">
    <text evidence="3">The sequence shown here is derived from an EMBL/GenBank/DDBJ whole genome shotgun (WGS) entry which is preliminary data.</text>
</comment>
<dbReference type="GO" id="GO:0004197">
    <property type="term" value="F:cysteine-type endopeptidase activity"/>
    <property type="evidence" value="ECO:0007669"/>
    <property type="project" value="InterPro"/>
</dbReference>
<dbReference type="GeneID" id="85351124"/>
<evidence type="ECO:0000313" key="4">
    <source>
        <dbReference type="Proteomes" id="UP001175211"/>
    </source>
</evidence>
<feature type="non-terminal residue" evidence="3">
    <location>
        <position position="1"/>
    </location>
</feature>
<dbReference type="GO" id="GO:0006508">
    <property type="term" value="P:proteolysis"/>
    <property type="evidence" value="ECO:0007669"/>
    <property type="project" value="InterPro"/>
</dbReference>
<dbReference type="Pfam" id="PF00656">
    <property type="entry name" value="Peptidase_C14"/>
    <property type="match status" value="1"/>
</dbReference>
<dbReference type="AlphaFoldDB" id="A0AA39KCK5"/>
<dbReference type="PANTHER" id="PTHR48104:SF30">
    <property type="entry name" value="METACASPASE-1"/>
    <property type="match status" value="1"/>
</dbReference>
<sequence length="118" mass="12935">VYAVLIGIDGYSLGSQLSGCVSDAKAMMEYLMSTLHIPEGNIQCLLHSRDVASVKDDPTRQNIIDNLRALSKKQRVQYIIIYFAGHGSIYLNSDYCEDGIESYGSSHALCPADRGETS</sequence>
<dbReference type="RefSeq" id="XP_060330606.1">
    <property type="nucleotide sequence ID" value="XM_060467576.1"/>
</dbReference>
<keyword evidence="4" id="KW-1185">Reference proteome</keyword>